<feature type="region of interest" description="Disordered" evidence="1">
    <location>
        <begin position="1"/>
        <end position="52"/>
    </location>
</feature>
<protein>
    <submittedName>
        <fullName evidence="2">Uncharacterized protein</fullName>
    </submittedName>
</protein>
<evidence type="ECO:0000313" key="2">
    <source>
        <dbReference type="EMBL" id="MDI6102648.1"/>
    </source>
</evidence>
<feature type="compositionally biased region" description="Acidic residues" evidence="1">
    <location>
        <begin position="33"/>
        <end position="46"/>
    </location>
</feature>
<dbReference type="Proteomes" id="UP001241758">
    <property type="component" value="Unassembled WGS sequence"/>
</dbReference>
<evidence type="ECO:0000256" key="1">
    <source>
        <dbReference type="SAM" id="MobiDB-lite"/>
    </source>
</evidence>
<accession>A0ABT6WSD3</accession>
<proteinExistence type="predicted"/>
<name>A0ABT6WSD3_9ACTN</name>
<gene>
    <name evidence="2" type="ORF">QLQ12_28920</name>
</gene>
<dbReference type="RefSeq" id="WP_282763717.1">
    <property type="nucleotide sequence ID" value="NZ_JASCTH010000021.1"/>
</dbReference>
<comment type="caution">
    <text evidence="2">The sequence shown here is derived from an EMBL/GenBank/DDBJ whole genome shotgun (WGS) entry which is preliminary data.</text>
</comment>
<evidence type="ECO:0000313" key="3">
    <source>
        <dbReference type="Proteomes" id="UP001241758"/>
    </source>
</evidence>
<keyword evidence="3" id="KW-1185">Reference proteome</keyword>
<organism evidence="2 3">
    <name type="scientific">Actinoplanes sandaracinus</name>
    <dbReference type="NCBI Taxonomy" id="3045177"/>
    <lineage>
        <taxon>Bacteria</taxon>
        <taxon>Bacillati</taxon>
        <taxon>Actinomycetota</taxon>
        <taxon>Actinomycetes</taxon>
        <taxon>Micromonosporales</taxon>
        <taxon>Micromonosporaceae</taxon>
        <taxon>Actinoplanes</taxon>
    </lineage>
</organism>
<sequence length="52" mass="5740">MTMQERVSDEDDDGQRVGESAEPQAAGEWGSILDEDLPPVVPDEEVEVPKTR</sequence>
<dbReference type="EMBL" id="JASCTH010000021">
    <property type="protein sequence ID" value="MDI6102648.1"/>
    <property type="molecule type" value="Genomic_DNA"/>
</dbReference>
<reference evidence="2 3" key="1">
    <citation type="submission" date="2023-05" db="EMBL/GenBank/DDBJ databases">
        <title>Actinoplanes sp. NEAU-A12 genome sequencing.</title>
        <authorList>
            <person name="Wang Z.-S."/>
        </authorList>
    </citation>
    <scope>NUCLEOTIDE SEQUENCE [LARGE SCALE GENOMIC DNA]</scope>
    <source>
        <strain evidence="2 3">NEAU-A12</strain>
    </source>
</reference>